<feature type="region of interest" description="Disordered" evidence="1">
    <location>
        <begin position="198"/>
        <end position="275"/>
    </location>
</feature>
<organism evidence="2 3">
    <name type="scientific">Kipferlia bialata</name>
    <dbReference type="NCBI Taxonomy" id="797122"/>
    <lineage>
        <taxon>Eukaryota</taxon>
        <taxon>Metamonada</taxon>
        <taxon>Carpediemonas-like organisms</taxon>
        <taxon>Kipferlia</taxon>
    </lineage>
</organism>
<feature type="region of interest" description="Disordered" evidence="1">
    <location>
        <begin position="368"/>
        <end position="389"/>
    </location>
</feature>
<accession>A0A391P0E2</accession>
<name>A0A391P0E2_9EUKA</name>
<gene>
    <name evidence="2" type="ORF">KIPB_001658</name>
</gene>
<feature type="compositionally biased region" description="Basic residues" evidence="1">
    <location>
        <begin position="99"/>
        <end position="110"/>
    </location>
</feature>
<feature type="compositionally biased region" description="Low complexity" evidence="1">
    <location>
        <begin position="407"/>
        <end position="447"/>
    </location>
</feature>
<evidence type="ECO:0000313" key="3">
    <source>
        <dbReference type="Proteomes" id="UP000265618"/>
    </source>
</evidence>
<proteinExistence type="predicted"/>
<keyword evidence="3" id="KW-1185">Reference proteome</keyword>
<feature type="region of interest" description="Disordered" evidence="1">
    <location>
        <begin position="407"/>
        <end position="460"/>
    </location>
</feature>
<feature type="compositionally biased region" description="Polar residues" evidence="1">
    <location>
        <begin position="448"/>
        <end position="460"/>
    </location>
</feature>
<feature type="region of interest" description="Disordered" evidence="1">
    <location>
        <begin position="86"/>
        <end position="123"/>
    </location>
</feature>
<sequence length="460" mass="51193">MSSNRHKLVVGKKELNSAEISGSLSTAGYDELPQCHKELVDQLLEFVNGGSRKYQREGCIVALAEAHWDLETAAARCLAGDAPVFKSTTKKPKQEGRNVQRRRHDHRKPRWNAPEPSVSQTRKNVKYHLPSGEDEVAVAQVSLNEPKTRRQFAWGLDKQAPKPKPVAVPKRAPTPPPRAPTPEPEPVVEVAEVEVPEPVASPIPSPVVSRSPTPEPVEAEAEAEPEVEEEVVEEEEEAVEEEEAEEAEEPAAVADIPVVRQPQREESPVTMPAQHPAGQVSLPPGMSDVPARHQVQFTRGEQRPMEQQGQGYTPYGFPPQYALGMQAMPGMQYGMMPTGAPGLNMQDMPPHMMPGMQYPMGDYRPMGTAYTGAEGEGQQPSDQFIPSFQQPMQPMFYPQYQYQYQAHNQYQNQYPPQGQQGQYPPQQGQQAQQGQQQGGQRQYSPHQSGQRSYQAYDHSQ</sequence>
<dbReference type="Proteomes" id="UP000265618">
    <property type="component" value="Unassembled WGS sequence"/>
</dbReference>
<feature type="compositionally biased region" description="Acidic residues" evidence="1">
    <location>
        <begin position="217"/>
        <end position="249"/>
    </location>
</feature>
<protein>
    <submittedName>
        <fullName evidence="2">Uncharacterized protein</fullName>
    </submittedName>
</protein>
<dbReference type="AlphaFoldDB" id="A0A391P0E2"/>
<comment type="caution">
    <text evidence="2">The sequence shown here is derived from an EMBL/GenBank/DDBJ whole genome shotgun (WGS) entry which is preliminary data.</text>
</comment>
<feature type="compositionally biased region" description="Pro residues" evidence="1">
    <location>
        <begin position="162"/>
        <end position="185"/>
    </location>
</feature>
<feature type="region of interest" description="Disordered" evidence="1">
    <location>
        <begin position="150"/>
        <end position="186"/>
    </location>
</feature>
<dbReference type="EMBL" id="BDIP01000244">
    <property type="protein sequence ID" value="GCA62162.1"/>
    <property type="molecule type" value="Genomic_DNA"/>
</dbReference>
<evidence type="ECO:0000313" key="2">
    <source>
        <dbReference type="EMBL" id="GCA62162.1"/>
    </source>
</evidence>
<evidence type="ECO:0000256" key="1">
    <source>
        <dbReference type="SAM" id="MobiDB-lite"/>
    </source>
</evidence>
<reference evidence="2 3" key="1">
    <citation type="journal article" date="2018" name="PLoS ONE">
        <title>The draft genome of Kipferlia bialata reveals reductive genome evolution in fornicate parasites.</title>
        <authorList>
            <person name="Tanifuji G."/>
            <person name="Takabayashi S."/>
            <person name="Kume K."/>
            <person name="Takagi M."/>
            <person name="Nakayama T."/>
            <person name="Kamikawa R."/>
            <person name="Inagaki Y."/>
            <person name="Hashimoto T."/>
        </authorList>
    </citation>
    <scope>NUCLEOTIDE SEQUENCE [LARGE SCALE GENOMIC DNA]</scope>
    <source>
        <strain evidence="2">NY0173</strain>
    </source>
</reference>